<protein>
    <submittedName>
        <fullName evidence="4">Uncharacterized protein</fullName>
    </submittedName>
</protein>
<feature type="region of interest" description="Disordered" evidence="1">
    <location>
        <begin position="296"/>
        <end position="329"/>
    </location>
</feature>
<gene>
    <name evidence="4" type="ORF">BZG36_00229</name>
</gene>
<proteinExistence type="predicted"/>
<dbReference type="AlphaFoldDB" id="A0A261Y8X7"/>
<feature type="domain" description="GH15-like" evidence="2">
    <location>
        <begin position="365"/>
        <end position="743"/>
    </location>
</feature>
<dbReference type="GO" id="GO:0005975">
    <property type="term" value="P:carbohydrate metabolic process"/>
    <property type="evidence" value="ECO:0007669"/>
    <property type="project" value="InterPro"/>
</dbReference>
<dbReference type="InterPro" id="IPR008928">
    <property type="entry name" value="6-hairpin_glycosidase_sf"/>
</dbReference>
<evidence type="ECO:0000256" key="1">
    <source>
        <dbReference type="SAM" id="MobiDB-lite"/>
    </source>
</evidence>
<feature type="domain" description="Trehalase-like N-terminal" evidence="3">
    <location>
        <begin position="47"/>
        <end position="196"/>
    </location>
</feature>
<dbReference type="Pfam" id="PF00723">
    <property type="entry name" value="Glyco_hydro_15"/>
    <property type="match status" value="1"/>
</dbReference>
<dbReference type="GO" id="GO:0004553">
    <property type="term" value="F:hydrolase activity, hydrolyzing O-glycosyl compounds"/>
    <property type="evidence" value="ECO:0007669"/>
    <property type="project" value="UniProtKB-ARBA"/>
</dbReference>
<dbReference type="InterPro" id="IPR011613">
    <property type="entry name" value="GH15-like"/>
</dbReference>
<name>A0A261Y8X7_9FUNG</name>
<evidence type="ECO:0000259" key="3">
    <source>
        <dbReference type="Pfam" id="PF19291"/>
    </source>
</evidence>
<keyword evidence="5" id="KW-1185">Reference proteome</keyword>
<sequence>MDGEGGQAFGSFQEQQNILKERRQSQSRIYMDDIENTRCNFRKRGYLPIENYGMIGNLRTIALCGTDGSIDFFCYPKFDSPSIFLRMLDNTKVSMAQDLLTPCTNADQQGGHFSIKPLQHTSNKQQYLPGSNILTTRFLSDEGVSQITEYMHLPRRSQRLLTKPLLPWLIRQLEVIRGEVRFRVECFPSFDYARAAHSTEFVPLRQREKEAVLYPEDQLPSLVCEKKIVFKSKDLTLDFRWLIKCGEDSCPRIDFKLEEIPDGPKGPGVISEFTLKETQEVIFILREMPRDELNPARVHTEKGGNPVAVTADDIPNAKRGASPEESMNAPNIDPPLTVSLCNAIFSQTANYWQEWISQIKYTGRWREIVYRSALMLKLLTYEPTGAVVASPTFGLPEDIGGNRNWDYRYLWVRDSAFTVYAFMRLGLVEEAKNFMGFMEGRCNDLNEDGSLQIMYSIDGDKKLIEYELDHLEGYRGSRPVRVGNGAYDHLQLDIYGEFMDAVYLYNKYGPPVSYDMWCTCQKLVNYVCDHWDEPDMSIWEVRGMKQNFTYSKVMCWAHLAIIGLRLAEKRMFPCPDRYKWLAVRDDIYLTVMTKCWNPEKKFFCQSYESRDALDSSVLIMPLVFFSSPSDPRLLSTIHQILLPPEKGGLTANNLIFRYNYNTTDDGLGGMEGSFSMCTFWLVEALTRAGKYDKKLLNRALVVFEQMTGYGNHLGLLSEEIARSGELLGNFPQAFTHMSLISAAFNLDRVMQSL</sequence>
<reference evidence="4 5" key="1">
    <citation type="journal article" date="2017" name="Mycologia">
        <title>Bifiguratus adelaidae, gen. et sp. nov., a new member of Mucoromycotina in endophytic and soil-dwelling habitats.</title>
        <authorList>
            <person name="Torres-Cruz T.J."/>
            <person name="Billingsley Tobias T.L."/>
            <person name="Almatruk M."/>
            <person name="Hesse C."/>
            <person name="Kuske C.R."/>
            <person name="Desiro A."/>
            <person name="Benucci G.M."/>
            <person name="Bonito G."/>
            <person name="Stajich J.E."/>
            <person name="Dunlap C."/>
            <person name="Arnold A.E."/>
            <person name="Porras-Alfaro A."/>
        </authorList>
    </citation>
    <scope>NUCLEOTIDE SEQUENCE [LARGE SCALE GENOMIC DNA]</scope>
    <source>
        <strain evidence="4 5">AZ0501</strain>
    </source>
</reference>
<accession>A0A261Y8X7</accession>
<dbReference type="Proteomes" id="UP000242875">
    <property type="component" value="Unassembled WGS sequence"/>
</dbReference>
<dbReference type="InterPro" id="IPR045582">
    <property type="entry name" value="Trehalase-like_N"/>
</dbReference>
<dbReference type="OrthoDB" id="406733at2759"/>
<dbReference type="PANTHER" id="PTHR31616:SF0">
    <property type="entry name" value="GLUCAN 1,4-ALPHA-GLUCOSIDASE"/>
    <property type="match status" value="1"/>
</dbReference>
<dbReference type="Pfam" id="PF19291">
    <property type="entry name" value="TREH_N"/>
    <property type="match status" value="1"/>
</dbReference>
<dbReference type="SUPFAM" id="SSF48208">
    <property type="entry name" value="Six-hairpin glycosidases"/>
    <property type="match status" value="1"/>
</dbReference>
<dbReference type="PANTHER" id="PTHR31616">
    <property type="entry name" value="TREHALASE"/>
    <property type="match status" value="1"/>
</dbReference>
<dbReference type="InterPro" id="IPR012341">
    <property type="entry name" value="6hp_glycosidase-like_sf"/>
</dbReference>
<evidence type="ECO:0000313" key="5">
    <source>
        <dbReference type="Proteomes" id="UP000242875"/>
    </source>
</evidence>
<organism evidence="4 5">
    <name type="scientific">Bifiguratus adelaidae</name>
    <dbReference type="NCBI Taxonomy" id="1938954"/>
    <lineage>
        <taxon>Eukaryota</taxon>
        <taxon>Fungi</taxon>
        <taxon>Fungi incertae sedis</taxon>
        <taxon>Mucoromycota</taxon>
        <taxon>Mucoromycotina</taxon>
        <taxon>Endogonomycetes</taxon>
        <taxon>Endogonales</taxon>
        <taxon>Endogonales incertae sedis</taxon>
        <taxon>Bifiguratus</taxon>
    </lineage>
</organism>
<dbReference type="EMBL" id="MVBO01000001">
    <property type="protein sequence ID" value="OZJ07031.1"/>
    <property type="molecule type" value="Genomic_DNA"/>
</dbReference>
<comment type="caution">
    <text evidence="4">The sequence shown here is derived from an EMBL/GenBank/DDBJ whole genome shotgun (WGS) entry which is preliminary data.</text>
</comment>
<dbReference type="Gene3D" id="1.50.10.10">
    <property type="match status" value="1"/>
</dbReference>
<evidence type="ECO:0000313" key="4">
    <source>
        <dbReference type="EMBL" id="OZJ07031.1"/>
    </source>
</evidence>
<evidence type="ECO:0000259" key="2">
    <source>
        <dbReference type="Pfam" id="PF00723"/>
    </source>
</evidence>